<dbReference type="InterPro" id="IPR013057">
    <property type="entry name" value="AA_transpt_TM"/>
</dbReference>
<reference evidence="9 10" key="1">
    <citation type="journal article" date="2019" name="Nat. Plants">
        <title>Stout camphor tree genome fills gaps in understanding of flowering plant genome evolution.</title>
        <authorList>
            <person name="Chaw S.M."/>
            <person name="Liu Y.C."/>
            <person name="Wu Y.W."/>
            <person name="Wang H.Y."/>
            <person name="Lin C.I."/>
            <person name="Wu C.S."/>
            <person name="Ke H.M."/>
            <person name="Chang L.Y."/>
            <person name="Hsu C.Y."/>
            <person name="Yang H.T."/>
            <person name="Sudianto E."/>
            <person name="Hsu M.H."/>
            <person name="Wu K.P."/>
            <person name="Wang L.N."/>
            <person name="Leebens-Mack J.H."/>
            <person name="Tsai I.J."/>
        </authorList>
    </citation>
    <scope>NUCLEOTIDE SEQUENCE [LARGE SCALE GENOMIC DNA]</scope>
    <source>
        <strain evidence="10">cv. Chaw 1501</strain>
        <tissue evidence="9">Young leaves</tissue>
    </source>
</reference>
<dbReference type="OrthoDB" id="28208at2759"/>
<evidence type="ECO:0000256" key="3">
    <source>
        <dbReference type="ARBA" id="ARBA00022970"/>
    </source>
</evidence>
<dbReference type="EMBL" id="QPKB01000003">
    <property type="protein sequence ID" value="RWR79000.1"/>
    <property type="molecule type" value="Genomic_DNA"/>
</dbReference>
<feature type="transmembrane region" description="Helical" evidence="7">
    <location>
        <begin position="223"/>
        <end position="241"/>
    </location>
</feature>
<dbReference type="PANTHER" id="PTHR22950">
    <property type="entry name" value="AMINO ACID TRANSPORTER"/>
    <property type="match status" value="1"/>
</dbReference>
<dbReference type="GO" id="GO:0031090">
    <property type="term" value="C:organelle membrane"/>
    <property type="evidence" value="ECO:0007669"/>
    <property type="project" value="UniProtKB-ARBA"/>
</dbReference>
<comment type="caution">
    <text evidence="9">The sequence shown here is derived from an EMBL/GenBank/DDBJ whole genome shotgun (WGS) entry which is preliminary data.</text>
</comment>
<accession>A0A3S3MSW9</accession>
<comment type="subcellular location">
    <subcellularLocation>
        <location evidence="1">Membrane</location>
        <topology evidence="1">Multi-pass membrane protein</topology>
    </subcellularLocation>
</comment>
<feature type="transmembrane region" description="Helical" evidence="7">
    <location>
        <begin position="262"/>
        <end position="282"/>
    </location>
</feature>
<keyword evidence="2 7" id="KW-0812">Transmembrane</keyword>
<protein>
    <submittedName>
        <fullName evidence="9">Amino acid transporter</fullName>
    </submittedName>
</protein>
<sequence>MKPDTAHGAHAPLLPDVRHGPSGGASVSGAVFNLSTSIIGAGIMSIPATLKVLGVVPAVLLIFFIAFLCDVSTEFLLRYTQSGNSMTYAGVMAESFGKFGSRVLQICIMITTMGCLIIYLIIIGDVLSGSKAEGTVHLGVLQEWFGVHWWNSRAVVLLFTALFVMLPLLLLRRVESLRFSSFISVLLAVVFVVISSAMAIYALFKGTTKNPRWLPDLTGDVSFFDLFTAVPVIVTAFTFHFNVHPISAEIKKHSDMTKAVRISLALCAFIYAAIGFFGYLLFGDSTMADILSNFDRNSGTPLGQFLDDTVRLSYAIHLMLVFPLINFSLRINLDGLLFPKSMPLPSNTTRFVVLTGFLLGLVYLVAIAIPSIWSFFQFLGSTSAVCIAFVFPGAIVLRDVHKISTGRDRILASLMIILAVIASSIAITTNVINLITRRNL</sequence>
<evidence type="ECO:0000313" key="9">
    <source>
        <dbReference type="EMBL" id="RWR79000.1"/>
    </source>
</evidence>
<feature type="domain" description="Amino acid transporter transmembrane" evidence="8">
    <location>
        <begin position="24"/>
        <end position="428"/>
    </location>
</feature>
<evidence type="ECO:0000256" key="6">
    <source>
        <dbReference type="SAM" id="MobiDB-lite"/>
    </source>
</evidence>
<feature type="transmembrane region" description="Helical" evidence="7">
    <location>
        <begin position="312"/>
        <end position="331"/>
    </location>
</feature>
<keyword evidence="3" id="KW-0813">Transport</keyword>
<dbReference type="Pfam" id="PF01490">
    <property type="entry name" value="Aa_trans"/>
    <property type="match status" value="1"/>
</dbReference>
<feature type="transmembrane region" description="Helical" evidence="7">
    <location>
        <begin position="410"/>
        <end position="435"/>
    </location>
</feature>
<keyword evidence="5 7" id="KW-0472">Membrane</keyword>
<dbReference type="STRING" id="337451.A0A3S3MSW9"/>
<dbReference type="AlphaFoldDB" id="A0A3S3MSW9"/>
<organism evidence="9 10">
    <name type="scientific">Cinnamomum micranthum f. kanehirae</name>
    <dbReference type="NCBI Taxonomy" id="337451"/>
    <lineage>
        <taxon>Eukaryota</taxon>
        <taxon>Viridiplantae</taxon>
        <taxon>Streptophyta</taxon>
        <taxon>Embryophyta</taxon>
        <taxon>Tracheophyta</taxon>
        <taxon>Spermatophyta</taxon>
        <taxon>Magnoliopsida</taxon>
        <taxon>Magnoliidae</taxon>
        <taxon>Laurales</taxon>
        <taxon>Lauraceae</taxon>
        <taxon>Cinnamomum</taxon>
    </lineage>
</organism>
<feature type="region of interest" description="Disordered" evidence="6">
    <location>
        <begin position="1"/>
        <end position="20"/>
    </location>
</feature>
<feature type="transmembrane region" description="Helical" evidence="7">
    <location>
        <begin position="375"/>
        <end position="398"/>
    </location>
</feature>
<feature type="transmembrane region" description="Helical" evidence="7">
    <location>
        <begin position="182"/>
        <end position="203"/>
    </location>
</feature>
<gene>
    <name evidence="9" type="ORF">CKAN_00755500</name>
</gene>
<evidence type="ECO:0000256" key="5">
    <source>
        <dbReference type="ARBA" id="ARBA00023136"/>
    </source>
</evidence>
<evidence type="ECO:0000256" key="1">
    <source>
        <dbReference type="ARBA" id="ARBA00004141"/>
    </source>
</evidence>
<evidence type="ECO:0000259" key="8">
    <source>
        <dbReference type="Pfam" id="PF01490"/>
    </source>
</evidence>
<evidence type="ECO:0000256" key="7">
    <source>
        <dbReference type="SAM" id="Phobius"/>
    </source>
</evidence>
<dbReference type="PANTHER" id="PTHR22950:SF323">
    <property type="entry name" value="AMINO ACID TRANSPORTER AVT6C"/>
    <property type="match status" value="1"/>
</dbReference>
<keyword evidence="3" id="KW-0029">Amino-acid transport</keyword>
<evidence type="ECO:0000313" key="10">
    <source>
        <dbReference type="Proteomes" id="UP000283530"/>
    </source>
</evidence>
<feature type="transmembrane region" description="Helical" evidence="7">
    <location>
        <begin position="147"/>
        <end position="170"/>
    </location>
</feature>
<feature type="transmembrane region" description="Helical" evidence="7">
    <location>
        <begin position="351"/>
        <end position="369"/>
    </location>
</feature>
<keyword evidence="4 7" id="KW-1133">Transmembrane helix</keyword>
<evidence type="ECO:0000256" key="2">
    <source>
        <dbReference type="ARBA" id="ARBA00022692"/>
    </source>
</evidence>
<proteinExistence type="predicted"/>
<feature type="transmembrane region" description="Helical" evidence="7">
    <location>
        <begin position="52"/>
        <end position="77"/>
    </location>
</feature>
<dbReference type="GO" id="GO:0015179">
    <property type="term" value="F:L-amino acid transmembrane transporter activity"/>
    <property type="evidence" value="ECO:0007669"/>
    <property type="project" value="TreeGrafter"/>
</dbReference>
<feature type="transmembrane region" description="Helical" evidence="7">
    <location>
        <begin position="103"/>
        <end position="127"/>
    </location>
</feature>
<name>A0A3S3MSW9_9MAGN</name>
<dbReference type="Proteomes" id="UP000283530">
    <property type="component" value="Unassembled WGS sequence"/>
</dbReference>
<evidence type="ECO:0000256" key="4">
    <source>
        <dbReference type="ARBA" id="ARBA00022989"/>
    </source>
</evidence>
<keyword evidence="10" id="KW-1185">Reference proteome</keyword>